<protein>
    <recommendedName>
        <fullName evidence="1">Anti-CBASS protein Acb1-like N-terminal domain-containing protein</fullName>
    </recommendedName>
</protein>
<keyword evidence="3" id="KW-1185">Reference proteome</keyword>
<evidence type="ECO:0000259" key="1">
    <source>
        <dbReference type="Pfam" id="PF06381"/>
    </source>
</evidence>
<dbReference type="Proteomes" id="UP000199262">
    <property type="component" value="Unassembled WGS sequence"/>
</dbReference>
<reference evidence="3" key="1">
    <citation type="submission" date="2016-10" db="EMBL/GenBank/DDBJ databases">
        <authorList>
            <person name="Varghese N."/>
            <person name="Submissions S."/>
        </authorList>
    </citation>
    <scope>NUCLEOTIDE SEQUENCE [LARGE SCALE GENOMIC DNA]</scope>
    <source>
        <strain evidence="3">ATCC 51557</strain>
    </source>
</reference>
<organism evidence="2 3">
    <name type="scientific">Borreliella japonica</name>
    <name type="common">Borrelia japonica</name>
    <dbReference type="NCBI Taxonomy" id="34095"/>
    <lineage>
        <taxon>Bacteria</taxon>
        <taxon>Pseudomonadati</taxon>
        <taxon>Spirochaetota</taxon>
        <taxon>Spirochaetia</taxon>
        <taxon>Spirochaetales</taxon>
        <taxon>Borreliaceae</taxon>
        <taxon>Borreliella</taxon>
    </lineage>
</organism>
<feature type="domain" description="Anti-CBASS protein Acb1-like N-terminal" evidence="1">
    <location>
        <begin position="15"/>
        <end position="112"/>
    </location>
</feature>
<evidence type="ECO:0000313" key="3">
    <source>
        <dbReference type="Proteomes" id="UP000199262"/>
    </source>
</evidence>
<name>A0A1G4Q6G4_BORJA</name>
<proteinExistence type="predicted"/>
<sequence>MYDLRKAKLVDKINSLELYRYSIFFRNYIENVAEDCLKNGIILECINIHVSELQLARLKVQIKNALFNCIISYRFHEIGYVLVKTKDILLDLEEPVNIELPIEFEYLDDYESVRGSGG</sequence>
<accession>A0A1G4Q6G4</accession>
<gene>
    <name evidence="2" type="ORF">SAMN02983004_00947</name>
</gene>
<dbReference type="AlphaFoldDB" id="A0A1G4Q6G4"/>
<evidence type="ECO:0000313" key="2">
    <source>
        <dbReference type="EMBL" id="SCW40035.1"/>
    </source>
</evidence>
<dbReference type="EMBL" id="FMTE01000006">
    <property type="protein sequence ID" value="SCW40035.1"/>
    <property type="molecule type" value="Genomic_DNA"/>
</dbReference>
<dbReference type="Pfam" id="PF06381">
    <property type="entry name" value="Phage_portal_3"/>
    <property type="match status" value="1"/>
</dbReference>
<dbReference type="InterPro" id="IPR024459">
    <property type="entry name" value="Acb1-like_N"/>
</dbReference>